<dbReference type="InterPro" id="IPR030616">
    <property type="entry name" value="Aur-like"/>
</dbReference>
<evidence type="ECO:0000313" key="8">
    <source>
        <dbReference type="EMBL" id="KRX07452.1"/>
    </source>
</evidence>
<dbReference type="GO" id="GO:0005524">
    <property type="term" value="F:ATP binding"/>
    <property type="evidence" value="ECO:0007669"/>
    <property type="project" value="UniProtKB-KW"/>
</dbReference>
<comment type="caution">
    <text evidence="8">The sequence shown here is derived from an EMBL/GenBank/DDBJ whole genome shotgun (WGS) entry which is preliminary data.</text>
</comment>
<evidence type="ECO:0000259" key="7">
    <source>
        <dbReference type="PROSITE" id="PS50011"/>
    </source>
</evidence>
<dbReference type="Proteomes" id="UP000054937">
    <property type="component" value="Unassembled WGS sequence"/>
</dbReference>
<evidence type="ECO:0000256" key="4">
    <source>
        <dbReference type="ARBA" id="ARBA00022777"/>
    </source>
</evidence>
<dbReference type="Pfam" id="PF00069">
    <property type="entry name" value="Pkinase"/>
    <property type="match status" value="1"/>
</dbReference>
<keyword evidence="4 8" id="KW-0418">Kinase</keyword>
<dbReference type="GO" id="GO:0004674">
    <property type="term" value="F:protein serine/threonine kinase activity"/>
    <property type="evidence" value="ECO:0007669"/>
    <property type="project" value="UniProtKB-KW"/>
</dbReference>
<keyword evidence="1" id="KW-0723">Serine/threonine-protein kinase</keyword>
<evidence type="ECO:0000313" key="9">
    <source>
        <dbReference type="Proteomes" id="UP000054937"/>
    </source>
</evidence>
<evidence type="ECO:0000256" key="2">
    <source>
        <dbReference type="ARBA" id="ARBA00022679"/>
    </source>
</evidence>
<dbReference type="AlphaFoldDB" id="A0A0V0QYR3"/>
<name>A0A0V0QYR3_PSEPJ</name>
<evidence type="ECO:0000256" key="1">
    <source>
        <dbReference type="ARBA" id="ARBA00022527"/>
    </source>
</evidence>
<keyword evidence="5" id="KW-0067">ATP-binding</keyword>
<evidence type="ECO:0000256" key="5">
    <source>
        <dbReference type="ARBA" id="ARBA00022840"/>
    </source>
</evidence>
<protein>
    <submittedName>
        <fullName evidence="8">Protein kinase-like domain</fullName>
    </submittedName>
</protein>
<evidence type="ECO:0000256" key="3">
    <source>
        <dbReference type="ARBA" id="ARBA00022741"/>
    </source>
</evidence>
<dbReference type="EMBL" id="LDAU01000082">
    <property type="protein sequence ID" value="KRX07452.1"/>
    <property type="molecule type" value="Genomic_DNA"/>
</dbReference>
<sequence length="167" mass="19405">MTMGGHSKEIDIWSVGVLTFMLLTGQFPFDSNDRIIIQKKIKSCSFQFPGDQAISEEARNFIKKILVLKPEERLTFKQMLEDPFFSQEKQNLPNQLPLQTLRYPPNQKFLTQYATYEETFNQCQDTMIDDYQQLSESQPQDGELSKTNSVIKKEKNSDSRNPTPIKN</sequence>
<feature type="region of interest" description="Disordered" evidence="6">
    <location>
        <begin position="132"/>
        <end position="167"/>
    </location>
</feature>
<dbReference type="OrthoDB" id="40902at2759"/>
<feature type="domain" description="Protein kinase" evidence="7">
    <location>
        <begin position="1"/>
        <end position="85"/>
    </location>
</feature>
<proteinExistence type="predicted"/>
<dbReference type="SUPFAM" id="SSF56112">
    <property type="entry name" value="Protein kinase-like (PK-like)"/>
    <property type="match status" value="1"/>
</dbReference>
<organism evidence="8 9">
    <name type="scientific">Pseudocohnilembus persalinus</name>
    <name type="common">Ciliate</name>
    <dbReference type="NCBI Taxonomy" id="266149"/>
    <lineage>
        <taxon>Eukaryota</taxon>
        <taxon>Sar</taxon>
        <taxon>Alveolata</taxon>
        <taxon>Ciliophora</taxon>
        <taxon>Intramacronucleata</taxon>
        <taxon>Oligohymenophorea</taxon>
        <taxon>Scuticociliatia</taxon>
        <taxon>Philasterida</taxon>
        <taxon>Pseudocohnilembidae</taxon>
        <taxon>Pseudocohnilembus</taxon>
    </lineage>
</organism>
<dbReference type="PANTHER" id="PTHR24350">
    <property type="entry name" value="SERINE/THREONINE-PROTEIN KINASE IAL-RELATED"/>
    <property type="match status" value="1"/>
</dbReference>
<reference evidence="8 9" key="1">
    <citation type="journal article" date="2015" name="Sci. Rep.">
        <title>Genome of the facultative scuticociliatosis pathogen Pseudocohnilembus persalinus provides insight into its virulence through horizontal gene transfer.</title>
        <authorList>
            <person name="Xiong J."/>
            <person name="Wang G."/>
            <person name="Cheng J."/>
            <person name="Tian M."/>
            <person name="Pan X."/>
            <person name="Warren A."/>
            <person name="Jiang C."/>
            <person name="Yuan D."/>
            <person name="Miao W."/>
        </authorList>
    </citation>
    <scope>NUCLEOTIDE SEQUENCE [LARGE SCALE GENOMIC DNA]</scope>
    <source>
        <strain evidence="8">36N120E</strain>
    </source>
</reference>
<keyword evidence="9" id="KW-1185">Reference proteome</keyword>
<evidence type="ECO:0000256" key="6">
    <source>
        <dbReference type="SAM" id="MobiDB-lite"/>
    </source>
</evidence>
<dbReference type="InterPro" id="IPR011009">
    <property type="entry name" value="Kinase-like_dom_sf"/>
</dbReference>
<accession>A0A0V0QYR3</accession>
<gene>
    <name evidence="8" type="ORF">PPERSA_11001</name>
</gene>
<dbReference type="InterPro" id="IPR000719">
    <property type="entry name" value="Prot_kinase_dom"/>
</dbReference>
<dbReference type="InParanoid" id="A0A0V0QYR3"/>
<dbReference type="PROSITE" id="PS50011">
    <property type="entry name" value="PROTEIN_KINASE_DOM"/>
    <property type="match status" value="1"/>
</dbReference>
<keyword evidence="2" id="KW-0808">Transferase</keyword>
<dbReference type="Gene3D" id="1.10.510.10">
    <property type="entry name" value="Transferase(Phosphotransferase) domain 1"/>
    <property type="match status" value="1"/>
</dbReference>
<keyword evidence="3" id="KW-0547">Nucleotide-binding</keyword>
<feature type="compositionally biased region" description="Polar residues" evidence="6">
    <location>
        <begin position="132"/>
        <end position="150"/>
    </location>
</feature>